<keyword evidence="4" id="KW-1185">Reference proteome</keyword>
<keyword evidence="3" id="KW-0614">Plasmid</keyword>
<feature type="domain" description="Tyr recombinase" evidence="2">
    <location>
        <begin position="178"/>
        <end position="331"/>
    </location>
</feature>
<reference evidence="3" key="1">
    <citation type="submission" date="2011-05" db="EMBL/GenBank/DDBJ databases">
        <title>Complete sequence of plasmid of Methanothermococcus okinawensis IH1.</title>
        <authorList>
            <consortium name="US DOE Joint Genome Institute"/>
            <person name="Lucas S."/>
            <person name="Han J."/>
            <person name="Lapidus A."/>
            <person name="Cheng J.-F."/>
            <person name="Goodwin L."/>
            <person name="Pitluck S."/>
            <person name="Peters L."/>
            <person name="Mikhailova N."/>
            <person name="Held B."/>
            <person name="Han C."/>
            <person name="Tapia R."/>
            <person name="Land M."/>
            <person name="Hauser L."/>
            <person name="Kyrpides N."/>
            <person name="Ivanova N."/>
            <person name="Pagani I."/>
            <person name="Sieprawska-Lupa M."/>
            <person name="Takai K."/>
            <person name="Miyazaki J."/>
            <person name="Whitman W."/>
            <person name="Woyke T."/>
        </authorList>
    </citation>
    <scope>NUCLEOTIDE SEQUENCE</scope>
    <source>
        <strain evidence="3">IH1</strain>
        <plasmid evidence="3">pMETOK01</plasmid>
    </source>
</reference>
<dbReference type="InterPro" id="IPR013762">
    <property type="entry name" value="Integrase-like_cat_sf"/>
</dbReference>
<dbReference type="GO" id="GO:0015074">
    <property type="term" value="P:DNA integration"/>
    <property type="evidence" value="ECO:0007669"/>
    <property type="project" value="InterPro"/>
</dbReference>
<dbReference type="InterPro" id="IPR002104">
    <property type="entry name" value="Integrase_catalytic"/>
</dbReference>
<evidence type="ECO:0000313" key="3">
    <source>
        <dbReference type="EMBL" id="AEH07584.1"/>
    </source>
</evidence>
<dbReference type="RefSeq" id="WP_013855385.1">
    <property type="nucleotide sequence ID" value="NC_015632.1"/>
</dbReference>
<dbReference type="SUPFAM" id="SSF56349">
    <property type="entry name" value="DNA breaking-rejoining enzymes"/>
    <property type="match status" value="1"/>
</dbReference>
<dbReference type="Proteomes" id="UP000009296">
    <property type="component" value="Plasmid pMETOK01"/>
</dbReference>
<dbReference type="Gene3D" id="1.10.443.10">
    <property type="entry name" value="Intergrase catalytic core"/>
    <property type="match status" value="1"/>
</dbReference>
<dbReference type="GeneID" id="10749399"/>
<sequence length="424" mass="49493">MARHRAVKHQFLFAVTKSYKWKAPKKELKNQWRELDNQLKTGNIDYDTWVTKKANIWFISSSGDFFQGYKCKESYKESLQKFAKLFGDWIQKTYGIKYIKDITPEMAQKFLETKAKEGVHYSTLRKYTAMIKALALASQKSFNKDLNNPSYIFNFAKGIHVPIDAVRCEDRTMRIDPAHYEKIINSDFFRNSKSTAKIGIPLARHFGLRVSELSRLCYNDIAMSFDEIPQKLQKFVIDKSPYDAYLIIRKGKGGVYRVIPALSKEEYILLSDIKKECISKDINKNNWIIPVKRGAINKFFRECLKRNDLSYYIDHKISIHGLRKLRASELFLQKLGDYYLVEEIGNEKEKIYYTLKKAGKYVDRYLGHETSTKAKANQDTMRMKLVRRYQIDVISPEDIASRLSECGADYNKALSIVNEILSEL</sequence>
<dbReference type="AlphaFoldDB" id="F8AP16"/>
<organism evidence="3 4">
    <name type="scientific">Methanothermococcus okinawensis (strain DSM 14208 / JCM 11175 / IH1)</name>
    <dbReference type="NCBI Taxonomy" id="647113"/>
    <lineage>
        <taxon>Archaea</taxon>
        <taxon>Methanobacteriati</taxon>
        <taxon>Methanobacteriota</taxon>
        <taxon>Methanomada group</taxon>
        <taxon>Methanococci</taxon>
        <taxon>Methanococcales</taxon>
        <taxon>Methanococcaceae</taxon>
        <taxon>Methanothermococcus</taxon>
    </lineage>
</organism>
<dbReference type="GO" id="GO:0003677">
    <property type="term" value="F:DNA binding"/>
    <property type="evidence" value="ECO:0007669"/>
    <property type="project" value="InterPro"/>
</dbReference>
<name>F8AP16_METOI</name>
<evidence type="ECO:0000259" key="2">
    <source>
        <dbReference type="Pfam" id="PF00589"/>
    </source>
</evidence>
<accession>F8AP16</accession>
<dbReference type="HOGENOM" id="CLU_646577_0_0_2"/>
<geneLocation type="plasmid" evidence="3 4">
    <name>pMETOK01</name>
</geneLocation>
<proteinExistence type="predicted"/>
<dbReference type="KEGG" id="mok:Metok_1622"/>
<protein>
    <submittedName>
        <fullName evidence="3">Integrase family protein</fullName>
    </submittedName>
</protein>
<dbReference type="EMBL" id="CP002793">
    <property type="protein sequence ID" value="AEH07584.1"/>
    <property type="molecule type" value="Genomic_DNA"/>
</dbReference>
<evidence type="ECO:0000256" key="1">
    <source>
        <dbReference type="ARBA" id="ARBA00023172"/>
    </source>
</evidence>
<gene>
    <name evidence="3" type="ordered locus">Metok_1622</name>
</gene>
<evidence type="ECO:0000313" key="4">
    <source>
        <dbReference type="Proteomes" id="UP000009296"/>
    </source>
</evidence>
<dbReference type="eggNOG" id="arCOG01241">
    <property type="taxonomic scope" value="Archaea"/>
</dbReference>
<keyword evidence="1" id="KW-0233">DNA recombination</keyword>
<dbReference type="InterPro" id="IPR011010">
    <property type="entry name" value="DNA_brk_join_enz"/>
</dbReference>
<dbReference type="OrthoDB" id="380446at2157"/>
<dbReference type="Pfam" id="PF00589">
    <property type="entry name" value="Phage_integrase"/>
    <property type="match status" value="1"/>
</dbReference>
<dbReference type="GO" id="GO:0006310">
    <property type="term" value="P:DNA recombination"/>
    <property type="evidence" value="ECO:0007669"/>
    <property type="project" value="UniProtKB-KW"/>
</dbReference>